<feature type="chain" id="PRO_5015719640" description="Glycine-rich protein" evidence="1">
    <location>
        <begin position="22"/>
        <end position="109"/>
    </location>
</feature>
<gene>
    <name evidence="2" type="ORF">CTI12_AA614170</name>
</gene>
<comment type="caution">
    <text evidence="2">The sequence shown here is derived from an EMBL/GenBank/DDBJ whole genome shotgun (WGS) entry which is preliminary data.</text>
</comment>
<protein>
    <recommendedName>
        <fullName evidence="4">Glycine-rich protein</fullName>
    </recommendedName>
</protein>
<feature type="signal peptide" evidence="1">
    <location>
        <begin position="1"/>
        <end position="21"/>
    </location>
</feature>
<evidence type="ECO:0000313" key="2">
    <source>
        <dbReference type="EMBL" id="PWA34894.1"/>
    </source>
</evidence>
<evidence type="ECO:0008006" key="4">
    <source>
        <dbReference type="Google" id="ProtNLM"/>
    </source>
</evidence>
<dbReference type="STRING" id="35608.A0A2U1KDN8"/>
<dbReference type="Proteomes" id="UP000245207">
    <property type="component" value="Unassembled WGS sequence"/>
</dbReference>
<keyword evidence="1" id="KW-0732">Signal</keyword>
<reference evidence="2 3" key="1">
    <citation type="journal article" date="2018" name="Mol. Plant">
        <title>The genome of Artemisia annua provides insight into the evolution of Asteraceae family and artemisinin biosynthesis.</title>
        <authorList>
            <person name="Shen Q."/>
            <person name="Zhang L."/>
            <person name="Liao Z."/>
            <person name="Wang S."/>
            <person name="Yan T."/>
            <person name="Shi P."/>
            <person name="Liu M."/>
            <person name="Fu X."/>
            <person name="Pan Q."/>
            <person name="Wang Y."/>
            <person name="Lv Z."/>
            <person name="Lu X."/>
            <person name="Zhang F."/>
            <person name="Jiang W."/>
            <person name="Ma Y."/>
            <person name="Chen M."/>
            <person name="Hao X."/>
            <person name="Li L."/>
            <person name="Tang Y."/>
            <person name="Lv G."/>
            <person name="Zhou Y."/>
            <person name="Sun X."/>
            <person name="Brodelius P.E."/>
            <person name="Rose J.K.C."/>
            <person name="Tang K."/>
        </authorList>
    </citation>
    <scope>NUCLEOTIDE SEQUENCE [LARGE SCALE GENOMIC DNA]</scope>
    <source>
        <strain evidence="3">cv. Huhao1</strain>
        <tissue evidence="2">Leaf</tissue>
    </source>
</reference>
<name>A0A2U1KDN8_ARTAN</name>
<evidence type="ECO:0000313" key="3">
    <source>
        <dbReference type="Proteomes" id="UP000245207"/>
    </source>
</evidence>
<proteinExistence type="predicted"/>
<sequence length="109" mass="10466">MTKLCFMLLVVLAVVACTTNARDVPSEPNKNAVGLTDQKNVFTFGGLGGYSGFGNDGQPIGGGGIGAGIGTENGIGGIGAGYGYGGGGATTGGLGTIGGLANENVALQL</sequence>
<evidence type="ECO:0000256" key="1">
    <source>
        <dbReference type="SAM" id="SignalP"/>
    </source>
</evidence>
<dbReference type="AlphaFoldDB" id="A0A2U1KDN8"/>
<organism evidence="2 3">
    <name type="scientific">Artemisia annua</name>
    <name type="common">Sweet wormwood</name>
    <dbReference type="NCBI Taxonomy" id="35608"/>
    <lineage>
        <taxon>Eukaryota</taxon>
        <taxon>Viridiplantae</taxon>
        <taxon>Streptophyta</taxon>
        <taxon>Embryophyta</taxon>
        <taxon>Tracheophyta</taxon>
        <taxon>Spermatophyta</taxon>
        <taxon>Magnoliopsida</taxon>
        <taxon>eudicotyledons</taxon>
        <taxon>Gunneridae</taxon>
        <taxon>Pentapetalae</taxon>
        <taxon>asterids</taxon>
        <taxon>campanulids</taxon>
        <taxon>Asterales</taxon>
        <taxon>Asteraceae</taxon>
        <taxon>Asteroideae</taxon>
        <taxon>Anthemideae</taxon>
        <taxon>Artemisiinae</taxon>
        <taxon>Artemisia</taxon>
    </lineage>
</organism>
<dbReference type="PROSITE" id="PS51257">
    <property type="entry name" value="PROKAR_LIPOPROTEIN"/>
    <property type="match status" value="1"/>
</dbReference>
<dbReference type="PANTHER" id="PTHR34463">
    <property type="entry name" value="GLYCINE-RICH PROTEIN"/>
    <property type="match status" value="1"/>
</dbReference>
<accession>A0A2U1KDN8</accession>
<dbReference type="PANTHER" id="PTHR34463:SF11">
    <property type="entry name" value="GLYCINE-RICH PROTEIN LIKE"/>
    <property type="match status" value="1"/>
</dbReference>
<keyword evidence="3" id="KW-1185">Reference proteome</keyword>
<dbReference type="EMBL" id="PKPP01021219">
    <property type="protein sequence ID" value="PWA34894.1"/>
    <property type="molecule type" value="Genomic_DNA"/>
</dbReference>